<dbReference type="InterPro" id="IPR016032">
    <property type="entry name" value="Sig_transdc_resp-reg_C-effctor"/>
</dbReference>
<name>A0A1H3WYR1_9ACTO</name>
<sequence>MRSHQIASLQHVGVETIRSTAKSIYRRLGVKNRENAVRVGKALNLI</sequence>
<evidence type="ECO:0000313" key="2">
    <source>
        <dbReference type="EMBL" id="SDZ92243.1"/>
    </source>
</evidence>
<feature type="domain" description="ENTH" evidence="1">
    <location>
        <begin position="1"/>
        <end position="46"/>
    </location>
</feature>
<evidence type="ECO:0000313" key="3">
    <source>
        <dbReference type="Proteomes" id="UP000199288"/>
    </source>
</evidence>
<accession>A0A1H3WYR1</accession>
<dbReference type="InterPro" id="IPR036388">
    <property type="entry name" value="WH-like_DNA-bd_sf"/>
</dbReference>
<dbReference type="EMBL" id="FNQV01000003">
    <property type="protein sequence ID" value="SDZ92243.1"/>
    <property type="molecule type" value="Genomic_DNA"/>
</dbReference>
<dbReference type="Gene3D" id="1.10.10.10">
    <property type="entry name" value="Winged helix-like DNA-binding domain superfamily/Winged helix DNA-binding domain"/>
    <property type="match status" value="1"/>
</dbReference>
<proteinExistence type="predicted"/>
<reference evidence="3" key="1">
    <citation type="submission" date="2016-10" db="EMBL/GenBank/DDBJ databases">
        <authorList>
            <person name="Varghese N."/>
            <person name="Submissions S."/>
        </authorList>
    </citation>
    <scope>NUCLEOTIDE SEQUENCE [LARGE SCALE GENOMIC DNA]</scope>
    <source>
        <strain evidence="3">KPR-1</strain>
    </source>
</reference>
<protein>
    <recommendedName>
        <fullName evidence="1">ENTH domain-containing protein</fullName>
    </recommendedName>
</protein>
<dbReference type="Proteomes" id="UP000199288">
    <property type="component" value="Unassembled WGS sequence"/>
</dbReference>
<dbReference type="RefSeq" id="WP_176780671.1">
    <property type="nucleotide sequence ID" value="NZ_FNQV01000003.1"/>
</dbReference>
<gene>
    <name evidence="2" type="ORF">SAMN02910418_00545</name>
</gene>
<dbReference type="PROSITE" id="PS50942">
    <property type="entry name" value="ENTH"/>
    <property type="match status" value="1"/>
</dbReference>
<evidence type="ECO:0000259" key="1">
    <source>
        <dbReference type="PROSITE" id="PS50942"/>
    </source>
</evidence>
<keyword evidence="3" id="KW-1185">Reference proteome</keyword>
<dbReference type="SUPFAM" id="SSF46894">
    <property type="entry name" value="C-terminal effector domain of the bipartite response regulators"/>
    <property type="match status" value="1"/>
</dbReference>
<dbReference type="InterPro" id="IPR013809">
    <property type="entry name" value="ENTH"/>
</dbReference>
<dbReference type="AlphaFoldDB" id="A0A1H3WYR1"/>
<dbReference type="GO" id="GO:0006355">
    <property type="term" value="P:regulation of DNA-templated transcription"/>
    <property type="evidence" value="ECO:0007669"/>
    <property type="project" value="InterPro"/>
</dbReference>
<dbReference type="GO" id="GO:0003677">
    <property type="term" value="F:DNA binding"/>
    <property type="evidence" value="ECO:0007669"/>
    <property type="project" value="InterPro"/>
</dbReference>
<organism evidence="2 3">
    <name type="scientific">Bowdeniella nasicola</name>
    <dbReference type="NCBI Taxonomy" id="208480"/>
    <lineage>
        <taxon>Bacteria</taxon>
        <taxon>Bacillati</taxon>
        <taxon>Actinomycetota</taxon>
        <taxon>Actinomycetes</taxon>
        <taxon>Actinomycetales</taxon>
        <taxon>Actinomycetaceae</taxon>
        <taxon>Bowdeniella</taxon>
    </lineage>
</organism>